<dbReference type="GO" id="GO:0006979">
    <property type="term" value="P:response to oxidative stress"/>
    <property type="evidence" value="ECO:0007669"/>
    <property type="project" value="TreeGrafter"/>
</dbReference>
<evidence type="ECO:0000256" key="3">
    <source>
        <dbReference type="ARBA" id="ARBA00022448"/>
    </source>
</evidence>
<dbReference type="GO" id="GO:0045271">
    <property type="term" value="C:respiratory chain complex I"/>
    <property type="evidence" value="ECO:0007669"/>
    <property type="project" value="InterPro"/>
</dbReference>
<dbReference type="AlphaFoldDB" id="A0A9D4TPZ5"/>
<keyword evidence="11" id="KW-1185">Reference proteome</keyword>
<evidence type="ECO:0000256" key="6">
    <source>
        <dbReference type="ARBA" id="ARBA00022982"/>
    </source>
</evidence>
<organism evidence="10 11">
    <name type="scientific">Chlorella vulgaris</name>
    <name type="common">Green alga</name>
    <dbReference type="NCBI Taxonomy" id="3077"/>
    <lineage>
        <taxon>Eukaryota</taxon>
        <taxon>Viridiplantae</taxon>
        <taxon>Chlorophyta</taxon>
        <taxon>core chlorophytes</taxon>
        <taxon>Trebouxiophyceae</taxon>
        <taxon>Chlorellales</taxon>
        <taxon>Chlorellaceae</taxon>
        <taxon>Chlorella clade</taxon>
        <taxon>Chlorella</taxon>
    </lineage>
</organism>
<reference evidence="10" key="1">
    <citation type="journal article" date="2019" name="Plant J.">
        <title>Chlorella vulgaris genome assembly and annotation reveals the molecular basis for metabolic acclimation to high light conditions.</title>
        <authorList>
            <person name="Cecchin M."/>
            <person name="Marcolungo L."/>
            <person name="Rossato M."/>
            <person name="Girolomoni L."/>
            <person name="Cosentino E."/>
            <person name="Cuine S."/>
            <person name="Li-Beisson Y."/>
            <person name="Delledonne M."/>
            <person name="Ballottari M."/>
        </authorList>
    </citation>
    <scope>NUCLEOTIDE SEQUENCE</scope>
    <source>
        <strain evidence="10">211/11P</strain>
    </source>
</reference>
<evidence type="ECO:0000256" key="4">
    <source>
        <dbReference type="ARBA" id="ARBA00022660"/>
    </source>
</evidence>
<dbReference type="CDD" id="cd20266">
    <property type="entry name" value="Complex1_LYR_NDUFA6_LYRM6"/>
    <property type="match status" value="1"/>
</dbReference>
<dbReference type="PANTHER" id="PTHR12964:SF0">
    <property type="entry name" value="NADH DEHYDROGENASE [UBIQUINONE] 1 ALPHA SUBCOMPLEX SUBUNIT 6"/>
    <property type="match status" value="1"/>
</dbReference>
<evidence type="ECO:0000256" key="7">
    <source>
        <dbReference type="ARBA" id="ARBA00023128"/>
    </source>
</evidence>
<keyword evidence="8" id="KW-0472">Membrane</keyword>
<reference evidence="10" key="2">
    <citation type="submission" date="2020-11" db="EMBL/GenBank/DDBJ databases">
        <authorList>
            <person name="Cecchin M."/>
            <person name="Marcolungo L."/>
            <person name="Rossato M."/>
            <person name="Girolomoni L."/>
            <person name="Cosentino E."/>
            <person name="Cuine S."/>
            <person name="Li-Beisson Y."/>
            <person name="Delledonne M."/>
            <person name="Ballottari M."/>
        </authorList>
    </citation>
    <scope>NUCLEOTIDE SEQUENCE</scope>
    <source>
        <strain evidence="10">211/11P</strain>
        <tissue evidence="10">Whole cell</tissue>
    </source>
</reference>
<dbReference type="InterPro" id="IPR016488">
    <property type="entry name" value="NADH_Ub_cplx-1_asu_su-6"/>
</dbReference>
<dbReference type="EMBL" id="SIDB01000006">
    <property type="protein sequence ID" value="KAI3431570.1"/>
    <property type="molecule type" value="Genomic_DNA"/>
</dbReference>
<evidence type="ECO:0000256" key="2">
    <source>
        <dbReference type="ARBA" id="ARBA00009508"/>
    </source>
</evidence>
<keyword evidence="7" id="KW-0496">Mitochondrion</keyword>
<evidence type="ECO:0000313" key="10">
    <source>
        <dbReference type="EMBL" id="KAI3431570.1"/>
    </source>
</evidence>
<dbReference type="InterPro" id="IPR045299">
    <property type="entry name" value="Complex1_LYR_NDUFA6_LYRM6"/>
</dbReference>
<proteinExistence type="inferred from homology"/>
<dbReference type="Proteomes" id="UP001055712">
    <property type="component" value="Unassembled WGS sequence"/>
</dbReference>
<keyword evidence="6" id="KW-0249">Electron transport</keyword>
<comment type="caution">
    <text evidence="10">The sequence shown here is derived from an EMBL/GenBank/DDBJ whole genome shotgun (WGS) entry which is preliminary data.</text>
</comment>
<comment type="similarity">
    <text evidence="2">Belongs to the complex I LYR family.</text>
</comment>
<evidence type="ECO:0000256" key="5">
    <source>
        <dbReference type="ARBA" id="ARBA00022792"/>
    </source>
</evidence>
<dbReference type="Pfam" id="PF05347">
    <property type="entry name" value="Complex1_LYR"/>
    <property type="match status" value="1"/>
</dbReference>
<accession>A0A9D4TPZ5</accession>
<evidence type="ECO:0000256" key="1">
    <source>
        <dbReference type="ARBA" id="ARBA00004443"/>
    </source>
</evidence>
<dbReference type="InterPro" id="IPR008011">
    <property type="entry name" value="Complex1_LYR_dom"/>
</dbReference>
<dbReference type="PANTHER" id="PTHR12964">
    <property type="entry name" value="NADH-UBIQUINONE OXIDOREDUCTASE B14 SUBUNIT"/>
    <property type="match status" value="1"/>
</dbReference>
<keyword evidence="3" id="KW-0813">Transport</keyword>
<keyword evidence="5" id="KW-0999">Mitochondrion inner membrane</keyword>
<dbReference type="OrthoDB" id="14535at2759"/>
<protein>
    <recommendedName>
        <fullName evidence="9">Complex 1 LYR protein domain-containing protein</fullName>
    </recommendedName>
</protein>
<evidence type="ECO:0000313" key="11">
    <source>
        <dbReference type="Proteomes" id="UP001055712"/>
    </source>
</evidence>
<sequence length="133" mass="15246">MAAPQLAGARAVLGSAARVATQAPTEHQAAKKFFKEVCRCLPWVNKTYGLGELTNVAELRRNVADLFRKYRDVQSPEVVDLLIYKGREELEMILMQHKQRHHVITQYVHNPALDRVTRPTNLSPFLQQFYKSN</sequence>
<comment type="subcellular location">
    <subcellularLocation>
        <location evidence="1">Mitochondrion inner membrane</location>
        <topology evidence="1">Peripheral membrane protein</topology>
        <orientation evidence="1">Matrix side</orientation>
    </subcellularLocation>
</comment>
<evidence type="ECO:0000259" key="9">
    <source>
        <dbReference type="Pfam" id="PF05347"/>
    </source>
</evidence>
<dbReference type="GO" id="GO:0005743">
    <property type="term" value="C:mitochondrial inner membrane"/>
    <property type="evidence" value="ECO:0007669"/>
    <property type="project" value="UniProtKB-SubCell"/>
</dbReference>
<gene>
    <name evidence="10" type="ORF">D9Q98_004620</name>
</gene>
<feature type="domain" description="Complex 1 LYR protein" evidence="9">
    <location>
        <begin position="56"/>
        <end position="92"/>
    </location>
</feature>
<evidence type="ECO:0000256" key="8">
    <source>
        <dbReference type="ARBA" id="ARBA00023136"/>
    </source>
</evidence>
<name>A0A9D4TPZ5_CHLVU</name>
<keyword evidence="4" id="KW-0679">Respiratory chain</keyword>